<evidence type="ECO:0000256" key="5">
    <source>
        <dbReference type="ARBA" id="ARBA00023136"/>
    </source>
</evidence>
<evidence type="ECO:0000256" key="4">
    <source>
        <dbReference type="ARBA" id="ARBA00022989"/>
    </source>
</evidence>
<keyword evidence="11" id="KW-1185">Reference proteome</keyword>
<protein>
    <submittedName>
        <fullName evidence="10">Guanine nucleotide exchange factor</fullName>
    </submittedName>
</protein>
<evidence type="ECO:0000256" key="6">
    <source>
        <dbReference type="PROSITE-ProRule" id="PRU00168"/>
    </source>
</evidence>
<feature type="domain" description="Ras-GEF" evidence="9">
    <location>
        <begin position="1181"/>
        <end position="1410"/>
    </location>
</feature>
<organism evidence="10 11">
    <name type="scientific">Anaeramoeba flamelloides</name>
    <dbReference type="NCBI Taxonomy" id="1746091"/>
    <lineage>
        <taxon>Eukaryota</taxon>
        <taxon>Metamonada</taxon>
        <taxon>Anaeramoebidae</taxon>
        <taxon>Anaeramoeba</taxon>
    </lineage>
</organism>
<dbReference type="EMBL" id="JAOAOG010000237">
    <property type="protein sequence ID" value="KAJ6237754.1"/>
    <property type="molecule type" value="Genomic_DNA"/>
</dbReference>
<dbReference type="Gene3D" id="1.10.840.10">
    <property type="entry name" value="Ras guanine-nucleotide exchange factors catalytic domain"/>
    <property type="match status" value="1"/>
</dbReference>
<dbReference type="InterPro" id="IPR001895">
    <property type="entry name" value="RASGEF_cat_dom"/>
</dbReference>
<keyword evidence="3 8" id="KW-0812">Transmembrane</keyword>
<dbReference type="InterPro" id="IPR036770">
    <property type="entry name" value="Ankyrin_rpt-contain_sf"/>
</dbReference>
<feature type="compositionally biased region" description="Basic and acidic residues" evidence="7">
    <location>
        <begin position="1156"/>
        <end position="1166"/>
    </location>
</feature>
<feature type="region of interest" description="Disordered" evidence="7">
    <location>
        <begin position="1104"/>
        <end position="1166"/>
    </location>
</feature>
<accession>A0ABQ8Y0G8</accession>
<feature type="transmembrane region" description="Helical" evidence="8">
    <location>
        <begin position="296"/>
        <end position="312"/>
    </location>
</feature>
<feature type="transmembrane region" description="Helical" evidence="8">
    <location>
        <begin position="453"/>
        <end position="476"/>
    </location>
</feature>
<evidence type="ECO:0000313" key="11">
    <source>
        <dbReference type="Proteomes" id="UP001150062"/>
    </source>
</evidence>
<evidence type="ECO:0000256" key="2">
    <source>
        <dbReference type="ARBA" id="ARBA00022658"/>
    </source>
</evidence>
<dbReference type="InterPro" id="IPR023578">
    <property type="entry name" value="Ras_GEF_dom_sf"/>
</dbReference>
<dbReference type="PROSITE" id="PS50216">
    <property type="entry name" value="DHHC"/>
    <property type="match status" value="1"/>
</dbReference>
<dbReference type="InterPro" id="IPR002110">
    <property type="entry name" value="Ankyrin_rpt"/>
</dbReference>
<dbReference type="PANTHER" id="PTHR23113:SF368">
    <property type="entry name" value="CELL DIVISION CONTROL PROTEIN 25"/>
    <property type="match status" value="1"/>
</dbReference>
<evidence type="ECO:0000256" key="7">
    <source>
        <dbReference type="SAM" id="MobiDB-lite"/>
    </source>
</evidence>
<dbReference type="Gene3D" id="1.25.40.20">
    <property type="entry name" value="Ankyrin repeat-containing domain"/>
    <property type="match status" value="1"/>
</dbReference>
<evidence type="ECO:0000256" key="8">
    <source>
        <dbReference type="SAM" id="Phobius"/>
    </source>
</evidence>
<evidence type="ECO:0000259" key="9">
    <source>
        <dbReference type="PROSITE" id="PS50009"/>
    </source>
</evidence>
<feature type="transmembrane region" description="Helical" evidence="8">
    <location>
        <begin position="364"/>
        <end position="381"/>
    </location>
</feature>
<dbReference type="Pfam" id="PF13637">
    <property type="entry name" value="Ank_4"/>
    <property type="match status" value="1"/>
</dbReference>
<dbReference type="Proteomes" id="UP001150062">
    <property type="component" value="Unassembled WGS sequence"/>
</dbReference>
<feature type="compositionally biased region" description="Basic and acidic residues" evidence="7">
    <location>
        <begin position="947"/>
        <end position="956"/>
    </location>
</feature>
<keyword evidence="4 8" id="KW-1133">Transmembrane helix</keyword>
<feature type="compositionally biased region" description="Basic residues" evidence="7">
    <location>
        <begin position="934"/>
        <end position="946"/>
    </location>
</feature>
<feature type="region of interest" description="Disordered" evidence="7">
    <location>
        <begin position="925"/>
        <end position="956"/>
    </location>
</feature>
<dbReference type="SMART" id="SM00248">
    <property type="entry name" value="ANK"/>
    <property type="match status" value="5"/>
</dbReference>
<feature type="transmembrane region" description="Helical" evidence="8">
    <location>
        <begin position="511"/>
        <end position="533"/>
    </location>
</feature>
<dbReference type="InterPro" id="IPR008937">
    <property type="entry name" value="Ras-like_GEF"/>
</dbReference>
<dbReference type="SUPFAM" id="SSF48403">
    <property type="entry name" value="Ankyrin repeat"/>
    <property type="match status" value="1"/>
</dbReference>
<dbReference type="InterPro" id="IPR036964">
    <property type="entry name" value="RASGEF_cat_dom_sf"/>
</dbReference>
<keyword evidence="2 6" id="KW-0344">Guanine-nucleotide releasing factor</keyword>
<dbReference type="SUPFAM" id="SSF48366">
    <property type="entry name" value="Ras GEF"/>
    <property type="match status" value="1"/>
</dbReference>
<sequence length="1415" mass="164239">MNNEDFSTIKKAPTPPTRRKVKVISDFYKAINEGDLESTSSLFTKNDCIELDQIHEGYETTALGVCSRKNLTSIGKYLLEQGASVGAITDHNEETNAFHDASRWGSVSMLKLLYEYEPDLLSKRDNKGKHAVHHASISGKPLSLMYLISHCGVSYDLKDSSGFTPLLYASKFGSISTIKMLMKIKNENETLEETEPEIEKDLNGFNAMHQACSTSQLQTLRYLAKSAPHLADEFDNFQRKPVDIAINSRSLQCANYLSWMKKIEHMKASMGKWLYRLFALIPSLLLLILLICFKTFNWFFAILISGVAILYISQQSEVRWKFFHKPIKSPFAFGFHFALQLFITLQFLFILWPSLASKLPKTCFFYFIVHALVAFSINFLIKSDPGIIKQNNFPFENVLENSDNVTEDTFCSTCQCMKPKRSLHDPFKGKCVENFQVYCPMLYQTFGKKNIKYYFFFLCLVTIQIFVYSKLAINYFDLIIDLPQSKHLSLRFIFDFMINSYKLAKGSMILFGFVLVLMLWVFLSLIQCCYVALSNNTIHILLNWKHYSYMVNNNRKINPFDKGVEQKLKIRLPNGKLKQYRISLNKTTANQFLEHVFRSSEEDHQDYGIFCCFRSTRRDIFDDFEGEFLQEDIALKHYSDQRLQIRKRSKEEIHIEVSDEINTTQVTTLNFKRSSVISEVLSDLFLSKTKKNYKIGQSENNNSSVRNFGLVLENKNLQQSEKPIFIPLKSFIAESTPEQILKRILRKTDVFGIWLEASDYPLENYLSALEPLGYSKLSAKPKPIPLYINIPDSGLVPVIVDTTIKIGVLSKKFCDYFALKQKLHSKKLFFSLFHIIYSGDQEEKNSLIASELIILKDTLSIYQCDILPMSNLKLIPRTSQNSKDMESRSWKLTHLSHSKRKRKVINDNLNLWEEMGSKSFNLIWQTDSNDNKGNKNKNKKNKKKKNKNNDSKLPYQDRIRAASFNRTVSIISSPKTYNPELALIFIETLLLLKQEQFIEKLIQRFHVPSNHPRTNKPILKHSRNQIQSLVAKILVKVVRSFKHLLSLQAKETIKSFTLDVLQKSDKKVIECGDKILKILQSTQIERQSPLEVFGVIEINVASPESPKKQSKKKKLLGRKKKNKKKKDNDGKKLQRIKKGKKPSIPFIPRSNSFRRAPQEKNPESIRPKETDFKKLKLTNIHTKELARQLSLYTYSLYSKINTKELFDKAWCSNNREKLSPNVVKLIDKFNRVADLVSTEILMAETFKKRAKLIERVIQVGMYLREMNNFEDLVAVLSGLETTPVNRLHASWKRVPSTYLNQYKKLTKEIRLVDTWRLKQLFDECHLPAIPYLGIFLTDITYIADLPVKVENGLLNWIKLKRFYRTVEIIKRFQIVPYNFSKIDVIQDYFLNSDVMNDSEKWEKSLSILPNPNKKF</sequence>
<feature type="transmembrane region" description="Helical" evidence="8">
    <location>
        <begin position="333"/>
        <end position="352"/>
    </location>
</feature>
<comment type="caution">
    <text evidence="10">The sequence shown here is derived from an EMBL/GenBank/DDBJ whole genome shotgun (WGS) entry which is preliminary data.</text>
</comment>
<feature type="transmembrane region" description="Helical" evidence="8">
    <location>
        <begin position="273"/>
        <end position="290"/>
    </location>
</feature>
<dbReference type="SMART" id="SM00147">
    <property type="entry name" value="RasGEF"/>
    <property type="match status" value="1"/>
</dbReference>
<proteinExistence type="predicted"/>
<dbReference type="PANTHER" id="PTHR23113">
    <property type="entry name" value="GUANINE NUCLEOTIDE EXCHANGE FACTOR"/>
    <property type="match status" value="1"/>
</dbReference>
<evidence type="ECO:0000256" key="3">
    <source>
        <dbReference type="ARBA" id="ARBA00022692"/>
    </source>
</evidence>
<dbReference type="Pfam" id="PF00617">
    <property type="entry name" value="RasGEF"/>
    <property type="match status" value="1"/>
</dbReference>
<dbReference type="PROSITE" id="PS50009">
    <property type="entry name" value="RASGEF_CAT"/>
    <property type="match status" value="1"/>
</dbReference>
<dbReference type="InterPro" id="IPR001594">
    <property type="entry name" value="Palmitoyltrfase_DHHC"/>
</dbReference>
<reference evidence="10" key="1">
    <citation type="submission" date="2022-08" db="EMBL/GenBank/DDBJ databases">
        <title>Novel sulfate-reducing endosymbionts in the free-living metamonad Anaeramoeba.</title>
        <authorList>
            <person name="Jerlstrom-Hultqvist J."/>
            <person name="Cepicka I."/>
            <person name="Gallot-Lavallee L."/>
            <person name="Salas-Leiva D."/>
            <person name="Curtis B.A."/>
            <person name="Zahonova K."/>
            <person name="Pipaliya S."/>
            <person name="Dacks J."/>
            <person name="Roger A.J."/>
        </authorList>
    </citation>
    <scope>NUCLEOTIDE SEQUENCE</scope>
    <source>
        <strain evidence="10">Schooner1</strain>
    </source>
</reference>
<evidence type="ECO:0000256" key="1">
    <source>
        <dbReference type="ARBA" id="ARBA00004141"/>
    </source>
</evidence>
<comment type="subcellular location">
    <subcellularLocation>
        <location evidence="1">Membrane</location>
        <topology evidence="1">Multi-pass membrane protein</topology>
    </subcellularLocation>
</comment>
<gene>
    <name evidence="10" type="ORF">M0813_26547</name>
</gene>
<evidence type="ECO:0000313" key="10">
    <source>
        <dbReference type="EMBL" id="KAJ6237754.1"/>
    </source>
</evidence>
<name>A0ABQ8Y0G8_9EUKA</name>
<dbReference type="Pfam" id="PF01529">
    <property type="entry name" value="DHHC"/>
    <property type="match status" value="1"/>
</dbReference>
<feature type="compositionally biased region" description="Basic residues" evidence="7">
    <location>
        <begin position="1108"/>
        <end position="1125"/>
    </location>
</feature>
<keyword evidence="5 8" id="KW-0472">Membrane</keyword>